<comment type="caution">
    <text evidence="2">The sequence shown here is derived from an EMBL/GenBank/DDBJ whole genome shotgun (WGS) entry which is preliminary data.</text>
</comment>
<dbReference type="RefSeq" id="WP_088589436.1">
    <property type="nucleotide sequence ID" value="NZ_CADIJU010000005.1"/>
</dbReference>
<gene>
    <name evidence="2" type="ORF">DFP87_105195</name>
</gene>
<feature type="region of interest" description="Disordered" evidence="1">
    <location>
        <begin position="1"/>
        <end position="63"/>
    </location>
</feature>
<proteinExistence type="predicted"/>
<evidence type="ECO:0000313" key="2">
    <source>
        <dbReference type="EMBL" id="RBP19118.1"/>
    </source>
</evidence>
<organism evidence="2 3">
    <name type="scientific">Achromobacter marplatensis</name>
    <dbReference type="NCBI Taxonomy" id="470868"/>
    <lineage>
        <taxon>Bacteria</taxon>
        <taxon>Pseudomonadati</taxon>
        <taxon>Pseudomonadota</taxon>
        <taxon>Betaproteobacteria</taxon>
        <taxon>Burkholderiales</taxon>
        <taxon>Alcaligenaceae</taxon>
        <taxon>Achromobacter</taxon>
    </lineage>
</organism>
<dbReference type="GeneID" id="99731045"/>
<protein>
    <recommendedName>
        <fullName evidence="4">Bacteriocin-like protein</fullName>
    </recommendedName>
</protein>
<sequence>MEKTDNLASLDNAAEEKIQPLSETEVQDVSGGAGGGKPNIVLKMSGAPGAPAGLGTGRQPYFK</sequence>
<accession>A0ABX9G8B9</accession>
<evidence type="ECO:0008006" key="4">
    <source>
        <dbReference type="Google" id="ProtNLM"/>
    </source>
</evidence>
<evidence type="ECO:0000313" key="3">
    <source>
        <dbReference type="Proteomes" id="UP000252124"/>
    </source>
</evidence>
<dbReference type="Proteomes" id="UP000252124">
    <property type="component" value="Unassembled WGS sequence"/>
</dbReference>
<name>A0ABX9G8B9_9BURK</name>
<reference evidence="2 3" key="1">
    <citation type="submission" date="2018-06" db="EMBL/GenBank/DDBJ databases">
        <title>Genomic Encyclopedia of Type Strains, Phase III (KMG-III): the genomes of soil and plant-associated and newly described type strains.</title>
        <authorList>
            <person name="Whitman W."/>
        </authorList>
    </citation>
    <scope>NUCLEOTIDE SEQUENCE [LARGE SCALE GENOMIC DNA]</scope>
    <source>
        <strain evidence="2 3">CECT 7342</strain>
    </source>
</reference>
<evidence type="ECO:0000256" key="1">
    <source>
        <dbReference type="SAM" id="MobiDB-lite"/>
    </source>
</evidence>
<keyword evidence="3" id="KW-1185">Reference proteome</keyword>
<dbReference type="EMBL" id="QNRM01000005">
    <property type="protein sequence ID" value="RBP19118.1"/>
    <property type="molecule type" value="Genomic_DNA"/>
</dbReference>